<gene>
    <name evidence="2" type="ORF">QQ008_29300</name>
</gene>
<dbReference type="InterPro" id="IPR032710">
    <property type="entry name" value="NTF2-like_dom_sf"/>
</dbReference>
<name>A0ABT8KXI2_9BACT</name>
<sequence>MKSIYYFIIILLTASCSARLDSESEQMKRNKQLVKQYFEFFNNHEWNKMAAMYSEISEFKDPSLGEGIIKQTHEQIVLKYTELNGVFPDINDRIIQTYPSGENHMIVEFISTGTAPDGSKLQLPICTIFTFENGKITQDFTYYDNF</sequence>
<feature type="domain" description="SnoaL-like" evidence="1">
    <location>
        <begin position="34"/>
        <end position="137"/>
    </location>
</feature>
<comment type="caution">
    <text evidence="2">The sequence shown here is derived from an EMBL/GenBank/DDBJ whole genome shotgun (WGS) entry which is preliminary data.</text>
</comment>
<dbReference type="Gene3D" id="3.10.450.50">
    <property type="match status" value="1"/>
</dbReference>
<evidence type="ECO:0000313" key="2">
    <source>
        <dbReference type="EMBL" id="MDN5205516.1"/>
    </source>
</evidence>
<protein>
    <submittedName>
        <fullName evidence="2">Nuclear transport factor 2 family protein</fullName>
    </submittedName>
</protein>
<dbReference type="SUPFAM" id="SSF54427">
    <property type="entry name" value="NTF2-like"/>
    <property type="match status" value="1"/>
</dbReference>
<dbReference type="PROSITE" id="PS51257">
    <property type="entry name" value="PROKAR_LIPOPROTEIN"/>
    <property type="match status" value="1"/>
</dbReference>
<dbReference type="InterPro" id="IPR037401">
    <property type="entry name" value="SnoaL-like"/>
</dbReference>
<organism evidence="2 3">
    <name type="scientific">Splendidivirga corallicola</name>
    <dbReference type="NCBI Taxonomy" id="3051826"/>
    <lineage>
        <taxon>Bacteria</taxon>
        <taxon>Pseudomonadati</taxon>
        <taxon>Bacteroidota</taxon>
        <taxon>Cytophagia</taxon>
        <taxon>Cytophagales</taxon>
        <taxon>Splendidivirgaceae</taxon>
        <taxon>Splendidivirga</taxon>
    </lineage>
</organism>
<keyword evidence="3" id="KW-1185">Reference proteome</keyword>
<dbReference type="Proteomes" id="UP001172082">
    <property type="component" value="Unassembled WGS sequence"/>
</dbReference>
<dbReference type="EMBL" id="JAUJEA010000019">
    <property type="protein sequence ID" value="MDN5205516.1"/>
    <property type="molecule type" value="Genomic_DNA"/>
</dbReference>
<accession>A0ABT8KXI2</accession>
<evidence type="ECO:0000259" key="1">
    <source>
        <dbReference type="Pfam" id="PF12680"/>
    </source>
</evidence>
<proteinExistence type="predicted"/>
<reference evidence="2" key="1">
    <citation type="submission" date="2023-06" db="EMBL/GenBank/DDBJ databases">
        <title>Genomic of Parafulvivirga corallium.</title>
        <authorList>
            <person name="Wang G."/>
        </authorList>
    </citation>
    <scope>NUCLEOTIDE SEQUENCE</scope>
    <source>
        <strain evidence="2">BMA10</strain>
    </source>
</reference>
<dbReference type="Pfam" id="PF12680">
    <property type="entry name" value="SnoaL_2"/>
    <property type="match status" value="1"/>
</dbReference>
<dbReference type="RefSeq" id="WP_346755538.1">
    <property type="nucleotide sequence ID" value="NZ_JAUJEA010000019.1"/>
</dbReference>
<evidence type="ECO:0000313" key="3">
    <source>
        <dbReference type="Proteomes" id="UP001172082"/>
    </source>
</evidence>